<gene>
    <name evidence="1" type="ORF">FRX31_022998</name>
</gene>
<name>A0A7J6VT73_THATH</name>
<sequence length="66" mass="7760">MLELEKFSALEVESFISLWNSSNTFWSDYEISMLPSFDSQQLCILMDGRRNPDWQSFSSVAIIRFD</sequence>
<organism evidence="1 2">
    <name type="scientific">Thalictrum thalictroides</name>
    <name type="common">Rue-anemone</name>
    <name type="synonym">Anemone thalictroides</name>
    <dbReference type="NCBI Taxonomy" id="46969"/>
    <lineage>
        <taxon>Eukaryota</taxon>
        <taxon>Viridiplantae</taxon>
        <taxon>Streptophyta</taxon>
        <taxon>Embryophyta</taxon>
        <taxon>Tracheophyta</taxon>
        <taxon>Spermatophyta</taxon>
        <taxon>Magnoliopsida</taxon>
        <taxon>Ranunculales</taxon>
        <taxon>Ranunculaceae</taxon>
        <taxon>Thalictroideae</taxon>
        <taxon>Thalictrum</taxon>
    </lineage>
</organism>
<evidence type="ECO:0000313" key="2">
    <source>
        <dbReference type="Proteomes" id="UP000554482"/>
    </source>
</evidence>
<dbReference type="Proteomes" id="UP000554482">
    <property type="component" value="Unassembled WGS sequence"/>
</dbReference>
<keyword evidence="2" id="KW-1185">Reference proteome</keyword>
<comment type="caution">
    <text evidence="1">The sequence shown here is derived from an EMBL/GenBank/DDBJ whole genome shotgun (WGS) entry which is preliminary data.</text>
</comment>
<dbReference type="AlphaFoldDB" id="A0A7J6VT73"/>
<proteinExistence type="predicted"/>
<feature type="non-terminal residue" evidence="1">
    <location>
        <position position="1"/>
    </location>
</feature>
<dbReference type="EMBL" id="JABWDY010028012">
    <property type="protein sequence ID" value="KAF5187415.1"/>
    <property type="molecule type" value="Genomic_DNA"/>
</dbReference>
<reference evidence="1 2" key="1">
    <citation type="submission" date="2020-06" db="EMBL/GenBank/DDBJ databases">
        <title>Transcriptomic and genomic resources for Thalictrum thalictroides and T. hernandezii: Facilitating candidate gene discovery in an emerging model plant lineage.</title>
        <authorList>
            <person name="Arias T."/>
            <person name="Riano-Pachon D.M."/>
            <person name="Di Stilio V.S."/>
        </authorList>
    </citation>
    <scope>NUCLEOTIDE SEQUENCE [LARGE SCALE GENOMIC DNA]</scope>
    <source>
        <strain evidence="2">cv. WT478/WT964</strain>
        <tissue evidence="1">Leaves</tissue>
    </source>
</reference>
<evidence type="ECO:0000313" key="1">
    <source>
        <dbReference type="EMBL" id="KAF5187415.1"/>
    </source>
</evidence>
<accession>A0A7J6VT73</accession>
<protein>
    <submittedName>
        <fullName evidence="1">Uncharacterized protein</fullName>
    </submittedName>
</protein>